<accession>A0A386H1U8</accession>
<dbReference type="AlphaFoldDB" id="A0A386H1U8"/>
<dbReference type="RefSeq" id="WP_119970420.1">
    <property type="nucleotide sequence ID" value="NZ_CP032416.1"/>
</dbReference>
<protein>
    <recommendedName>
        <fullName evidence="3">DUF4868 domain-containing protein</fullName>
    </recommendedName>
</protein>
<evidence type="ECO:0008006" key="3">
    <source>
        <dbReference type="Google" id="ProtNLM"/>
    </source>
</evidence>
<evidence type="ECO:0000313" key="2">
    <source>
        <dbReference type="Proteomes" id="UP000266301"/>
    </source>
</evidence>
<dbReference type="Pfam" id="PF16162">
    <property type="entry name" value="KwaB"/>
    <property type="match status" value="1"/>
</dbReference>
<evidence type="ECO:0000313" key="1">
    <source>
        <dbReference type="EMBL" id="AYD39634.1"/>
    </source>
</evidence>
<sequence length="304" mass="35865">MPYRRILNEVQQQLVSDENNLCLFLQTNNDIYSFRSELTPDQQLDIIQPIGNYLKDKEYDQYDPLEIRPNTIYYILNKMEESQSLNNILNLNHQIECGDVKRATIKTIENDKIKLIIFKKDRFLFLYRYDSRKLFKQGWKAKFDKEEAVVQKEDDSILVLSKTIPDIILDASGIFAFILNVTQAEYILEIDSLFVSALNNASSNLREYNLMKSDTIESFISEVSKKNNYMRKLHKIEATHSYQYFHNNINSIPEVLKLYNLNVKFDEQNGMIIFDDETDVSDVLHLFADDYVKRYISQKDDVIK</sequence>
<organism evidence="1 2">
    <name type="scientific">Clostridium fermenticellae</name>
    <dbReference type="NCBI Taxonomy" id="2068654"/>
    <lineage>
        <taxon>Bacteria</taxon>
        <taxon>Bacillati</taxon>
        <taxon>Bacillota</taxon>
        <taxon>Clostridia</taxon>
        <taxon>Eubacteriales</taxon>
        <taxon>Clostridiaceae</taxon>
        <taxon>Clostridium</taxon>
    </lineage>
</organism>
<reference evidence="1 2" key="1">
    <citation type="journal article" date="2019" name="Int. J. Syst. Evol. Microbiol.">
        <title>Clostridium fermenticellae sp. nov., isolated from the mud in a fermentation cellar for the production of the Chinese liquor, baijiu.</title>
        <authorList>
            <person name="Xu P.X."/>
            <person name="Chai L.J."/>
            <person name="Qiu T."/>
            <person name="Zhang X.J."/>
            <person name="Lu Z.M."/>
            <person name="Xiao C."/>
            <person name="Wang S.T."/>
            <person name="Shen C.H."/>
            <person name="Shi J.S."/>
            <person name="Xu Z.H."/>
        </authorList>
    </citation>
    <scope>NUCLEOTIDE SEQUENCE [LARGE SCALE GENOMIC DNA]</scope>
    <source>
        <strain evidence="1 2">JN500901</strain>
    </source>
</reference>
<dbReference type="KEGG" id="cfer:D4Z93_03500"/>
<keyword evidence="2" id="KW-1185">Reference proteome</keyword>
<proteinExistence type="predicted"/>
<dbReference type="EMBL" id="CP032416">
    <property type="protein sequence ID" value="AYD39634.1"/>
    <property type="molecule type" value="Genomic_DNA"/>
</dbReference>
<dbReference type="Proteomes" id="UP000266301">
    <property type="component" value="Chromosome"/>
</dbReference>
<gene>
    <name evidence="1" type="ORF">D4Z93_03500</name>
</gene>
<name>A0A386H1U8_9CLOT</name>
<dbReference type="InterPro" id="IPR032359">
    <property type="entry name" value="KwaB-like"/>
</dbReference>